<dbReference type="AlphaFoldDB" id="A0A2R4SW67"/>
<gene>
    <name evidence="1" type="ORF">SLUN_01380</name>
</gene>
<accession>A0A2R4SW67</accession>
<keyword evidence="2" id="KW-1185">Reference proteome</keyword>
<proteinExistence type="predicted"/>
<evidence type="ECO:0000313" key="2">
    <source>
        <dbReference type="Proteomes" id="UP000244201"/>
    </source>
</evidence>
<dbReference type="KEGG" id="slk:SLUN_01380"/>
<sequence>MSYQYTGQMAPPPPPPPAYTGQMVNNVRPVGAASGTAAAVAQTAAVMAGRQVLMALWRAATR</sequence>
<organism evidence="1 2">
    <name type="scientific">Streptomyces lunaelactis</name>
    <dbReference type="NCBI Taxonomy" id="1535768"/>
    <lineage>
        <taxon>Bacteria</taxon>
        <taxon>Bacillati</taxon>
        <taxon>Actinomycetota</taxon>
        <taxon>Actinomycetes</taxon>
        <taxon>Kitasatosporales</taxon>
        <taxon>Streptomycetaceae</taxon>
        <taxon>Streptomyces</taxon>
    </lineage>
</organism>
<dbReference type="EMBL" id="CP026304">
    <property type="protein sequence ID" value="AVZ71098.1"/>
    <property type="molecule type" value="Genomic_DNA"/>
</dbReference>
<dbReference type="RefSeq" id="WP_108146794.1">
    <property type="nucleotide sequence ID" value="NZ_CP026304.1"/>
</dbReference>
<protein>
    <submittedName>
        <fullName evidence="1">Uncharacterized protein</fullName>
    </submittedName>
</protein>
<evidence type="ECO:0000313" key="1">
    <source>
        <dbReference type="EMBL" id="AVZ71098.1"/>
    </source>
</evidence>
<dbReference type="GeneID" id="55653941"/>
<name>A0A2R4SW67_9ACTN</name>
<dbReference type="Proteomes" id="UP000244201">
    <property type="component" value="Chromosome"/>
</dbReference>
<reference evidence="1 2" key="1">
    <citation type="submission" date="2018-01" db="EMBL/GenBank/DDBJ databases">
        <title>Complete genome sequence of Streptomyces lunaelactis MM109T, a Ferroverdin A producer isolated from cave moonmilk deposits.</title>
        <authorList>
            <person name="Naome A."/>
            <person name="Martinet L."/>
            <person name="Maciejewska M."/>
            <person name="Anderssen S."/>
            <person name="Adam D."/>
            <person name="Tenconi E."/>
            <person name="Deflandre B."/>
            <person name="Arguelles-Arias A."/>
            <person name="Calusinska M."/>
            <person name="Copieters W."/>
            <person name="Karim L."/>
            <person name="Hanikenne M."/>
            <person name="Baurain D."/>
            <person name="van Wezel G."/>
            <person name="Smargiasso N."/>
            <person name="de Pauw E."/>
            <person name="Delfosse P."/>
            <person name="Rigali S."/>
        </authorList>
    </citation>
    <scope>NUCLEOTIDE SEQUENCE [LARGE SCALE GENOMIC DNA]</scope>
    <source>
        <strain evidence="1 2">MM109</strain>
    </source>
</reference>